<keyword evidence="3" id="KW-1185">Reference proteome</keyword>
<dbReference type="Pfam" id="PF13976">
    <property type="entry name" value="gag_pre-integrs"/>
    <property type="match status" value="1"/>
</dbReference>
<sequence>MTRRVLLQCDSTGDLYLITTPSPIPHAFLVSQHTWHQRLGHPGSEVLRRLVSNNFIPCNKEKHPFLCHACHLGKHVRLLFVSSDTMITSCFDIIHGTNTAYLLLYVDNIMLIASSEILLQQIIPQYPVEILERAHMVSCNPSRTPIDTESKLGDDGVCLSMHDPREPHFSALKRILDWAGCPTTRRSTSGYCVFLGNNLLSCSSKYQPTLSRSSVEAEYRSVVNAVVRTCWLRNLLRKLHTPLSPATLVYCDNVSVIYLSCNLVQHQRTKHIEIDIHFVRDLVATGQVRVLYVPSRYQYATIFTKGLPSTLFEEFRTSLSVRCPPAPTTGEC</sequence>
<feature type="domain" description="GAG-pre-integrase" evidence="1">
    <location>
        <begin position="31"/>
        <end position="75"/>
    </location>
</feature>
<evidence type="ECO:0000259" key="1">
    <source>
        <dbReference type="Pfam" id="PF13976"/>
    </source>
</evidence>
<dbReference type="PANTHER" id="PTHR11439">
    <property type="entry name" value="GAG-POL-RELATED RETROTRANSPOSON"/>
    <property type="match status" value="1"/>
</dbReference>
<proteinExistence type="predicted"/>
<dbReference type="EMBL" id="BQNB010008735">
    <property type="protein sequence ID" value="GJS53571.1"/>
    <property type="molecule type" value="Genomic_DNA"/>
</dbReference>
<reference evidence="2" key="1">
    <citation type="journal article" date="2022" name="Int. J. Mol. Sci.">
        <title>Draft Genome of Tanacetum Coccineum: Genomic Comparison of Closely Related Tanacetum-Family Plants.</title>
        <authorList>
            <person name="Yamashiro T."/>
            <person name="Shiraishi A."/>
            <person name="Nakayama K."/>
            <person name="Satake H."/>
        </authorList>
    </citation>
    <scope>NUCLEOTIDE SEQUENCE</scope>
</reference>
<evidence type="ECO:0000313" key="2">
    <source>
        <dbReference type="EMBL" id="GJS53571.1"/>
    </source>
</evidence>
<gene>
    <name evidence="2" type="ORF">Tco_0626933</name>
</gene>
<dbReference type="CDD" id="cd09272">
    <property type="entry name" value="RNase_HI_RT_Ty1"/>
    <property type="match status" value="1"/>
</dbReference>
<dbReference type="Proteomes" id="UP001151760">
    <property type="component" value="Unassembled WGS sequence"/>
</dbReference>
<name>A0ABQ4WL22_9ASTR</name>
<organism evidence="2 3">
    <name type="scientific">Tanacetum coccineum</name>
    <dbReference type="NCBI Taxonomy" id="301880"/>
    <lineage>
        <taxon>Eukaryota</taxon>
        <taxon>Viridiplantae</taxon>
        <taxon>Streptophyta</taxon>
        <taxon>Embryophyta</taxon>
        <taxon>Tracheophyta</taxon>
        <taxon>Spermatophyta</taxon>
        <taxon>Magnoliopsida</taxon>
        <taxon>eudicotyledons</taxon>
        <taxon>Gunneridae</taxon>
        <taxon>Pentapetalae</taxon>
        <taxon>asterids</taxon>
        <taxon>campanulids</taxon>
        <taxon>Asterales</taxon>
        <taxon>Asteraceae</taxon>
        <taxon>Asteroideae</taxon>
        <taxon>Anthemideae</taxon>
        <taxon>Anthemidinae</taxon>
        <taxon>Tanacetum</taxon>
    </lineage>
</organism>
<protein>
    <submittedName>
        <fullName evidence="2">Ribonuclease H-like domain-containing protein</fullName>
    </submittedName>
</protein>
<dbReference type="InterPro" id="IPR025724">
    <property type="entry name" value="GAG-pre-integrase_dom"/>
</dbReference>
<evidence type="ECO:0000313" key="3">
    <source>
        <dbReference type="Proteomes" id="UP001151760"/>
    </source>
</evidence>
<accession>A0ABQ4WL22</accession>
<dbReference type="PANTHER" id="PTHR11439:SF524">
    <property type="entry name" value="RNA-DIRECTED DNA POLYMERASE, PROTEIN KINASE RLK-PELLE-DLSV FAMILY"/>
    <property type="match status" value="1"/>
</dbReference>
<reference evidence="2" key="2">
    <citation type="submission" date="2022-01" db="EMBL/GenBank/DDBJ databases">
        <authorList>
            <person name="Yamashiro T."/>
            <person name="Shiraishi A."/>
            <person name="Satake H."/>
            <person name="Nakayama K."/>
        </authorList>
    </citation>
    <scope>NUCLEOTIDE SEQUENCE</scope>
</reference>
<comment type="caution">
    <text evidence="2">The sequence shown here is derived from an EMBL/GenBank/DDBJ whole genome shotgun (WGS) entry which is preliminary data.</text>
</comment>